<keyword evidence="2" id="KW-1185">Reference proteome</keyword>
<evidence type="ECO:0000313" key="1">
    <source>
        <dbReference type="EMBL" id="KAH9718101.1"/>
    </source>
</evidence>
<evidence type="ECO:0000313" key="2">
    <source>
        <dbReference type="Proteomes" id="UP000829398"/>
    </source>
</evidence>
<name>A0ACB8JKL3_CITSI</name>
<protein>
    <submittedName>
        <fullName evidence="1">Phorbol-ester/DAG-type domain-containing protein</fullName>
    </submittedName>
</protein>
<reference evidence="2" key="1">
    <citation type="journal article" date="2023" name="Hortic. Res.">
        <title>A chromosome-level phased genome enabling allele-level studies in sweet orange: a case study on citrus Huanglongbing tolerance.</title>
        <authorList>
            <person name="Wu B."/>
            <person name="Yu Q."/>
            <person name="Deng Z."/>
            <person name="Duan Y."/>
            <person name="Luo F."/>
            <person name="Gmitter F. Jr."/>
        </authorList>
    </citation>
    <scope>NUCLEOTIDE SEQUENCE [LARGE SCALE GENOMIC DNA]</scope>
    <source>
        <strain evidence="2">cv. Valencia</strain>
    </source>
</reference>
<dbReference type="EMBL" id="CM039176">
    <property type="protein sequence ID" value="KAH9718101.1"/>
    <property type="molecule type" value="Genomic_DNA"/>
</dbReference>
<dbReference type="Proteomes" id="UP000829398">
    <property type="component" value="Chromosome 7"/>
</dbReference>
<proteinExistence type="predicted"/>
<accession>A0ACB8JKL3</accession>
<sequence>MPSRKERKTEIQRKPIKRQPTKVKGDIWRRSITRRPPGRGEVDRAEILVVERGEPESRINNCDASQYNMCLDCASTHPLIKKDYHEDQQRIAHFSHEHYLVNLEAAEVNCKLCLKNINGQCHGSAQCEFYIHNSCASLLQGIRHPFHPRHSLTLLAIKKPRYGAFLQRCVECDLYFHVQCGSLPPPTSTEVQDNEREKIKHFSHKHLLFLLENKRNDKLICVACEKNIQANHPAYGCHHCEFYLHKSCVELPREIQHPLHRHPLSLPNPYSEEYHECDACHKHYYGFSYSCQDCDFNLDLDCSLLLPSIKLRSHKHVLTLFKKLYDTADCDSRSGCVIGQNKSTPLDDCYLRCVACNFNLHLLCCRLPKSFKHDCHQHPLTLKDNFIDLFVDDFEDEEYCCDFCEARRNARECVYHCEKCNFIVDLDCVFSEIIQFLEGKRKAVELRIVSKKINKNVKGLTYSGMQKSLTEEEKKMLESLIEVEKMTKEGTLRDVFDELEGTNHLVNKRITKELFAEDFLENTAREFVQGTLQLQYLGEDADAELVNVGDYKINLKFSPILRNLLKNHEGIFSSCSLTQSLKTIVLTTLCGVMQEMRDNKLRDINSDVFVAWWFPFKLDSPLYKVHQEIAYISKEIDQRKARIKNLKKQALDNLCSRGSERSRFQANRFNQALGSWWKKAADGLLDDIPES</sequence>
<organism evidence="1 2">
    <name type="scientific">Citrus sinensis</name>
    <name type="common">Sweet orange</name>
    <name type="synonym">Citrus aurantium var. sinensis</name>
    <dbReference type="NCBI Taxonomy" id="2711"/>
    <lineage>
        <taxon>Eukaryota</taxon>
        <taxon>Viridiplantae</taxon>
        <taxon>Streptophyta</taxon>
        <taxon>Embryophyta</taxon>
        <taxon>Tracheophyta</taxon>
        <taxon>Spermatophyta</taxon>
        <taxon>Magnoliopsida</taxon>
        <taxon>eudicotyledons</taxon>
        <taxon>Gunneridae</taxon>
        <taxon>Pentapetalae</taxon>
        <taxon>rosids</taxon>
        <taxon>malvids</taxon>
        <taxon>Sapindales</taxon>
        <taxon>Rutaceae</taxon>
        <taxon>Aurantioideae</taxon>
        <taxon>Citrus</taxon>
    </lineage>
</organism>
<comment type="caution">
    <text evidence="1">The sequence shown here is derived from an EMBL/GenBank/DDBJ whole genome shotgun (WGS) entry which is preliminary data.</text>
</comment>
<gene>
    <name evidence="1" type="ORF">KPL71_022087</name>
</gene>